<evidence type="ECO:0000256" key="1">
    <source>
        <dbReference type="ARBA" id="ARBA00022723"/>
    </source>
</evidence>
<gene>
    <name evidence="9" type="ORF">ILUMI_21333</name>
</gene>
<reference evidence="9" key="1">
    <citation type="submission" date="2019-08" db="EMBL/GenBank/DDBJ databases">
        <title>The genome of the North American firefly Photinus pyralis.</title>
        <authorList>
            <consortium name="Photinus pyralis genome working group"/>
            <person name="Fallon T.R."/>
            <person name="Sander Lower S.E."/>
            <person name="Weng J.-K."/>
        </authorList>
    </citation>
    <scope>NUCLEOTIDE SEQUENCE</scope>
    <source>
        <strain evidence="9">TRF0915ILg1</strain>
        <tissue evidence="9">Whole body</tissue>
    </source>
</reference>
<dbReference type="GO" id="GO:0008270">
    <property type="term" value="F:zinc ion binding"/>
    <property type="evidence" value="ECO:0007669"/>
    <property type="project" value="UniProtKB-KW"/>
</dbReference>
<dbReference type="EMBL" id="VTPC01090126">
    <property type="protein sequence ID" value="KAF2884856.1"/>
    <property type="molecule type" value="Genomic_DNA"/>
</dbReference>
<dbReference type="InterPro" id="IPR036236">
    <property type="entry name" value="Znf_C2H2_sf"/>
</dbReference>
<feature type="domain" description="C2H2-type" evidence="8">
    <location>
        <begin position="107"/>
        <end position="136"/>
    </location>
</feature>
<dbReference type="AlphaFoldDB" id="A0A8K0CFT9"/>
<evidence type="ECO:0000256" key="2">
    <source>
        <dbReference type="ARBA" id="ARBA00022737"/>
    </source>
</evidence>
<keyword evidence="10" id="KW-1185">Reference proteome</keyword>
<accession>A0A8K0CFT9</accession>
<feature type="domain" description="C2H2-type" evidence="8">
    <location>
        <begin position="229"/>
        <end position="258"/>
    </location>
</feature>
<feature type="domain" description="C2H2-type" evidence="8">
    <location>
        <begin position="350"/>
        <end position="378"/>
    </location>
</feature>
<comment type="caution">
    <text evidence="9">The sequence shown here is derived from an EMBL/GenBank/DDBJ whole genome shotgun (WGS) entry which is preliminary data.</text>
</comment>
<evidence type="ECO:0000256" key="3">
    <source>
        <dbReference type="ARBA" id="ARBA00022771"/>
    </source>
</evidence>
<keyword evidence="4" id="KW-0862">Zinc</keyword>
<evidence type="ECO:0000313" key="9">
    <source>
        <dbReference type="EMBL" id="KAF2884856.1"/>
    </source>
</evidence>
<dbReference type="GO" id="GO:0000978">
    <property type="term" value="F:RNA polymerase II cis-regulatory region sequence-specific DNA binding"/>
    <property type="evidence" value="ECO:0007669"/>
    <property type="project" value="TreeGrafter"/>
</dbReference>
<evidence type="ECO:0000256" key="7">
    <source>
        <dbReference type="PROSITE-ProRule" id="PRU00042"/>
    </source>
</evidence>
<feature type="domain" description="C2H2-type" evidence="8">
    <location>
        <begin position="167"/>
        <end position="197"/>
    </location>
</feature>
<dbReference type="SMART" id="SM00355">
    <property type="entry name" value="ZnF_C2H2"/>
    <property type="match status" value="9"/>
</dbReference>
<dbReference type="GO" id="GO:0000981">
    <property type="term" value="F:DNA-binding transcription factor activity, RNA polymerase II-specific"/>
    <property type="evidence" value="ECO:0007669"/>
    <property type="project" value="TreeGrafter"/>
</dbReference>
<dbReference type="FunFam" id="3.30.160.60:FF:000032">
    <property type="entry name" value="Krueppel-like factor 4"/>
    <property type="match status" value="1"/>
</dbReference>
<evidence type="ECO:0000256" key="5">
    <source>
        <dbReference type="ARBA" id="ARBA00023015"/>
    </source>
</evidence>
<organism evidence="9 10">
    <name type="scientific">Ignelater luminosus</name>
    <name type="common">Cucubano</name>
    <name type="synonym">Pyrophorus luminosus</name>
    <dbReference type="NCBI Taxonomy" id="2038154"/>
    <lineage>
        <taxon>Eukaryota</taxon>
        <taxon>Metazoa</taxon>
        <taxon>Ecdysozoa</taxon>
        <taxon>Arthropoda</taxon>
        <taxon>Hexapoda</taxon>
        <taxon>Insecta</taxon>
        <taxon>Pterygota</taxon>
        <taxon>Neoptera</taxon>
        <taxon>Endopterygota</taxon>
        <taxon>Coleoptera</taxon>
        <taxon>Polyphaga</taxon>
        <taxon>Elateriformia</taxon>
        <taxon>Elateroidea</taxon>
        <taxon>Elateridae</taxon>
        <taxon>Agrypninae</taxon>
        <taxon>Pyrophorini</taxon>
        <taxon>Ignelater</taxon>
    </lineage>
</organism>
<proteinExistence type="predicted"/>
<evidence type="ECO:0000256" key="4">
    <source>
        <dbReference type="ARBA" id="ARBA00022833"/>
    </source>
</evidence>
<keyword evidence="1" id="KW-0479">Metal-binding</keyword>
<dbReference type="PROSITE" id="PS50157">
    <property type="entry name" value="ZINC_FINGER_C2H2_2"/>
    <property type="match status" value="8"/>
</dbReference>
<dbReference type="PANTHER" id="PTHR14003:SF19">
    <property type="entry name" value="YY2 TRANSCRIPTION FACTOR"/>
    <property type="match status" value="1"/>
</dbReference>
<keyword evidence="3 7" id="KW-0863">Zinc-finger</keyword>
<feature type="domain" description="C2H2-type" evidence="8">
    <location>
        <begin position="290"/>
        <end position="319"/>
    </location>
</feature>
<dbReference type="Pfam" id="PF00096">
    <property type="entry name" value="zf-C2H2"/>
    <property type="match status" value="4"/>
</dbReference>
<keyword evidence="2" id="KW-0677">Repeat</keyword>
<evidence type="ECO:0000259" key="8">
    <source>
        <dbReference type="PROSITE" id="PS50157"/>
    </source>
</evidence>
<dbReference type="PROSITE" id="PS00028">
    <property type="entry name" value="ZINC_FINGER_C2H2_1"/>
    <property type="match status" value="8"/>
</dbReference>
<dbReference type="InterPro" id="IPR013087">
    <property type="entry name" value="Znf_C2H2_type"/>
</dbReference>
<dbReference type="PANTHER" id="PTHR14003">
    <property type="entry name" value="TRANSCRIPTIONAL REPRESSOR PROTEIN YY"/>
    <property type="match status" value="1"/>
</dbReference>
<dbReference type="GO" id="GO:0000785">
    <property type="term" value="C:chromatin"/>
    <property type="evidence" value="ECO:0007669"/>
    <property type="project" value="TreeGrafter"/>
</dbReference>
<dbReference type="Proteomes" id="UP000801492">
    <property type="component" value="Unassembled WGS sequence"/>
</dbReference>
<dbReference type="GO" id="GO:0005667">
    <property type="term" value="C:transcription regulator complex"/>
    <property type="evidence" value="ECO:0007669"/>
    <property type="project" value="TreeGrafter"/>
</dbReference>
<name>A0A8K0CFT9_IGNLU</name>
<sequence>MNSLSKENNPNISVVQSKQNKCDILEDIVKYGLTVEVSNSNNKLQVRLRNQFGSDVFPSHFIPTNESGHVNQALIRQPVKLLEKTILSSKLEARMPCLHSKLGLRIWLCPHSDCRRAFYRYNSAKLHALKHLDHKPFKCDFPNCEWAFYTSFKLKRHQETHSKRKDFVCSHPDCDRRFTTIYNLNWHRRHYHEKPATLPCLVKGCDKYFQTIRARELHLKAHGKAEAPYRCPVTECNKQFFLFTALSTHSRVHSHKKSELRCQWPNCGRVFEQPCRLKQHTLQHTGQRPFICTYDECKWAFSTASKLKRHLSTHTNERKFHCTIGSCNKSFLRSEHLRDHTLTHIGQRPFHCDECDASFTGKSGLCLHIKKIHPKLSEACARVIPYKQASPEKPSSEDLLEKAIKSLDDSLPNDVDVVLSTELLPTKEESLGLLEDDRFSTVNLRDLD</sequence>
<keyword evidence="5" id="KW-0805">Transcription regulation</keyword>
<dbReference type="GO" id="GO:0031519">
    <property type="term" value="C:PcG protein complex"/>
    <property type="evidence" value="ECO:0007669"/>
    <property type="project" value="TreeGrafter"/>
</dbReference>
<evidence type="ECO:0000256" key="6">
    <source>
        <dbReference type="ARBA" id="ARBA00023163"/>
    </source>
</evidence>
<protein>
    <recommendedName>
        <fullName evidence="8">C2H2-type domain-containing protein</fullName>
    </recommendedName>
</protein>
<feature type="domain" description="C2H2-type" evidence="8">
    <location>
        <begin position="260"/>
        <end position="289"/>
    </location>
</feature>
<dbReference type="SUPFAM" id="SSF57667">
    <property type="entry name" value="beta-beta-alpha zinc fingers"/>
    <property type="match status" value="5"/>
</dbReference>
<evidence type="ECO:0000313" key="10">
    <source>
        <dbReference type="Proteomes" id="UP000801492"/>
    </source>
</evidence>
<feature type="domain" description="C2H2-type" evidence="8">
    <location>
        <begin position="137"/>
        <end position="166"/>
    </location>
</feature>
<dbReference type="OrthoDB" id="6277246at2759"/>
<keyword evidence="6" id="KW-0804">Transcription</keyword>
<feature type="domain" description="C2H2-type" evidence="8">
    <location>
        <begin position="320"/>
        <end position="349"/>
    </location>
</feature>
<dbReference type="Gene3D" id="3.30.160.60">
    <property type="entry name" value="Classic Zinc Finger"/>
    <property type="match status" value="7"/>
</dbReference>